<keyword evidence="1 4" id="KW-0808">Transferase</keyword>
<dbReference type="PROSITE" id="PS50206">
    <property type="entry name" value="RHODANESE_3"/>
    <property type="match status" value="2"/>
</dbReference>
<accession>A0ABW5HL26</accession>
<dbReference type="CDD" id="cd01449">
    <property type="entry name" value="TST_Repeat_2"/>
    <property type="match status" value="1"/>
</dbReference>
<dbReference type="InterPro" id="IPR001763">
    <property type="entry name" value="Rhodanese-like_dom"/>
</dbReference>
<dbReference type="Gene3D" id="3.40.250.10">
    <property type="entry name" value="Rhodanese-like domain"/>
    <property type="match status" value="2"/>
</dbReference>
<keyword evidence="2" id="KW-0677">Repeat</keyword>
<evidence type="ECO:0000259" key="3">
    <source>
        <dbReference type="PROSITE" id="PS50206"/>
    </source>
</evidence>
<dbReference type="PANTHER" id="PTHR11364:SF27">
    <property type="entry name" value="SULFURTRANSFERASE"/>
    <property type="match status" value="1"/>
</dbReference>
<dbReference type="PROSITE" id="PS00380">
    <property type="entry name" value="RHODANESE_1"/>
    <property type="match status" value="1"/>
</dbReference>
<feature type="domain" description="Rhodanese" evidence="3">
    <location>
        <begin position="15"/>
        <end position="132"/>
    </location>
</feature>
<comment type="caution">
    <text evidence="4">The sequence shown here is derived from an EMBL/GenBank/DDBJ whole genome shotgun (WGS) entry which is preliminary data.</text>
</comment>
<protein>
    <submittedName>
        <fullName evidence="4">Sulfurtransferase</fullName>
        <ecNumber evidence="4">2.8.1.-</ecNumber>
    </submittedName>
</protein>
<dbReference type="GO" id="GO:0016740">
    <property type="term" value="F:transferase activity"/>
    <property type="evidence" value="ECO:0007669"/>
    <property type="project" value="UniProtKB-KW"/>
</dbReference>
<proteinExistence type="predicted"/>
<dbReference type="Pfam" id="PF00581">
    <property type="entry name" value="Rhodanese"/>
    <property type="match status" value="2"/>
</dbReference>
<evidence type="ECO:0000256" key="1">
    <source>
        <dbReference type="ARBA" id="ARBA00022679"/>
    </source>
</evidence>
<evidence type="ECO:0000313" key="4">
    <source>
        <dbReference type="EMBL" id="MFD2473993.1"/>
    </source>
</evidence>
<keyword evidence="5" id="KW-1185">Reference proteome</keyword>
<dbReference type="SMART" id="SM00450">
    <property type="entry name" value="RHOD"/>
    <property type="match status" value="2"/>
</dbReference>
<dbReference type="CDD" id="cd01448">
    <property type="entry name" value="TST_Repeat_1"/>
    <property type="match status" value="1"/>
</dbReference>
<dbReference type="InterPro" id="IPR036873">
    <property type="entry name" value="Rhodanese-like_dom_sf"/>
</dbReference>
<evidence type="ECO:0000313" key="5">
    <source>
        <dbReference type="Proteomes" id="UP001597483"/>
    </source>
</evidence>
<evidence type="ECO:0000256" key="2">
    <source>
        <dbReference type="ARBA" id="ARBA00022737"/>
    </source>
</evidence>
<feature type="domain" description="Rhodanese" evidence="3">
    <location>
        <begin position="160"/>
        <end position="273"/>
    </location>
</feature>
<dbReference type="SUPFAM" id="SSF52821">
    <property type="entry name" value="Rhodanese/Cell cycle control phosphatase"/>
    <property type="match status" value="2"/>
</dbReference>
<reference evidence="5" key="1">
    <citation type="journal article" date="2019" name="Int. J. Syst. Evol. Microbiol.">
        <title>The Global Catalogue of Microorganisms (GCM) 10K type strain sequencing project: providing services to taxonomists for standard genome sequencing and annotation.</title>
        <authorList>
            <consortium name="The Broad Institute Genomics Platform"/>
            <consortium name="The Broad Institute Genome Sequencing Center for Infectious Disease"/>
            <person name="Wu L."/>
            <person name="Ma J."/>
        </authorList>
    </citation>
    <scope>NUCLEOTIDE SEQUENCE [LARGE SCALE GENOMIC DNA]</scope>
    <source>
        <strain evidence="5">CGMCC 4.7641</strain>
    </source>
</reference>
<dbReference type="EC" id="2.8.1.-" evidence="4"/>
<organism evidence="4 5">
    <name type="scientific">Amycolatopsis silviterrae</name>
    <dbReference type="NCBI Taxonomy" id="1656914"/>
    <lineage>
        <taxon>Bacteria</taxon>
        <taxon>Bacillati</taxon>
        <taxon>Actinomycetota</taxon>
        <taxon>Actinomycetes</taxon>
        <taxon>Pseudonocardiales</taxon>
        <taxon>Pseudonocardiaceae</taxon>
        <taxon>Amycolatopsis</taxon>
    </lineage>
</organism>
<dbReference type="Proteomes" id="UP001597483">
    <property type="component" value="Unassembled WGS sequence"/>
</dbReference>
<dbReference type="EMBL" id="JBHUKS010000035">
    <property type="protein sequence ID" value="MFD2473993.1"/>
    <property type="molecule type" value="Genomic_DNA"/>
</dbReference>
<gene>
    <name evidence="4" type="ORF">ACFSVL_41780</name>
</gene>
<dbReference type="PANTHER" id="PTHR11364">
    <property type="entry name" value="THIOSULFATE SULFERTANSFERASE"/>
    <property type="match status" value="1"/>
</dbReference>
<dbReference type="RefSeq" id="WP_378312895.1">
    <property type="nucleotide sequence ID" value="NZ_JBHUKS010000035.1"/>
</dbReference>
<dbReference type="InterPro" id="IPR001307">
    <property type="entry name" value="Thiosulphate_STrfase_CS"/>
</dbReference>
<name>A0ABW5HL26_9PSEU</name>
<dbReference type="InterPro" id="IPR045078">
    <property type="entry name" value="TST/MPST-like"/>
</dbReference>
<sequence length="279" mass="28990">MDALLSPAQLAAFPARERPVVLDVRWRLGGPPAAESYQEGHLPGAVFVDLDTALAAPPGEGGRHPLPDPAVLQRELRKAGVRAGHPVVVYDDADGSVAARAWWLLRWVGHSEVAVLDGGYAAWLAEGREVTADVPSPEPGDIEVRPGGMPVLSADDAAALAREGVLFDARAHVRYTGETEPVDPRAGHIPGAVSAPSAEHVGADGRWRSPSELAERFASLGLADGVPAGAYCGSGVTASSVVLALEVAGRTEPAALYAGSWSHWSRDPERPAATGPGRG</sequence>